<dbReference type="RefSeq" id="WP_014239272.1">
    <property type="nucleotide sequence ID" value="NC_016617.1"/>
</dbReference>
<keyword evidence="3" id="KW-1185">Reference proteome</keyword>
<reference evidence="2 3" key="1">
    <citation type="journal article" date="2011" name="PLoS Genet.">
        <title>Azospirillum genomes reveal transition of bacteria from aquatic to terrestrial environments.</title>
        <authorList>
            <person name="Wisniewski-Dye F."/>
            <person name="Borziak K."/>
            <person name="Khalsa-Moyers G."/>
            <person name="Alexandre G."/>
            <person name="Sukharnikov L.O."/>
            <person name="Wuichet K."/>
            <person name="Hurst G.B."/>
            <person name="McDonald W.H."/>
            <person name="Robertson J.S."/>
            <person name="Barbe V."/>
            <person name="Calteau A."/>
            <person name="Rouy Z."/>
            <person name="Mangenot S."/>
            <person name="Prigent-Combaret C."/>
            <person name="Normand P."/>
            <person name="Boyer M."/>
            <person name="Siguier P."/>
            <person name="Dessaux Y."/>
            <person name="Elmerich C."/>
            <person name="Condemine G."/>
            <person name="Krishnen G."/>
            <person name="Kennedy I."/>
            <person name="Paterson A.H."/>
            <person name="Gonzalez V."/>
            <person name="Mavingui P."/>
            <person name="Zhulin I.B."/>
        </authorList>
    </citation>
    <scope>NUCLEOTIDE SEQUENCE [LARGE SCALE GENOMIC DNA]</scope>
    <source>
        <strain evidence="2 3">Sp245</strain>
    </source>
</reference>
<evidence type="ECO:0000313" key="3">
    <source>
        <dbReference type="Proteomes" id="UP000007319"/>
    </source>
</evidence>
<dbReference type="KEGG" id="abs:AZOBR_40135"/>
<organism evidence="2 3">
    <name type="scientific">Azospirillum baldaniorum</name>
    <dbReference type="NCBI Taxonomy" id="1064539"/>
    <lineage>
        <taxon>Bacteria</taxon>
        <taxon>Pseudomonadati</taxon>
        <taxon>Pseudomonadota</taxon>
        <taxon>Alphaproteobacteria</taxon>
        <taxon>Rhodospirillales</taxon>
        <taxon>Azospirillaceae</taxon>
        <taxon>Azospirillum</taxon>
    </lineage>
</organism>
<accession>A0A9P1JP17</accession>
<feature type="region of interest" description="Disordered" evidence="1">
    <location>
        <begin position="66"/>
        <end position="107"/>
    </location>
</feature>
<dbReference type="AlphaFoldDB" id="A0A9P1JP17"/>
<proteinExistence type="predicted"/>
<feature type="compositionally biased region" description="Basic residues" evidence="1">
    <location>
        <begin position="98"/>
        <end position="107"/>
    </location>
</feature>
<gene>
    <name evidence="2" type="ORF">AZOBR_40135</name>
</gene>
<evidence type="ECO:0000256" key="1">
    <source>
        <dbReference type="SAM" id="MobiDB-lite"/>
    </source>
</evidence>
<name>A0A9P1JP17_9PROT</name>
<sequence length="107" mass="12034">MSDVRKDLLRQMKAIRERMDPKLLERAKLSVFGKVPYDRDSAKEAVGHFLDSKDDGGAFRRKLEDALRQDGAPVDLPDGDAARDADGPAEPPQPPQPRKPRRFGRLL</sequence>
<protein>
    <submittedName>
        <fullName evidence="2">Uncharacterized protein</fullName>
    </submittedName>
</protein>
<dbReference type="Proteomes" id="UP000007319">
    <property type="component" value="Chromosome"/>
</dbReference>
<dbReference type="EMBL" id="HE577327">
    <property type="protein sequence ID" value="CCC96966.1"/>
    <property type="molecule type" value="Genomic_DNA"/>
</dbReference>
<evidence type="ECO:0000313" key="2">
    <source>
        <dbReference type="EMBL" id="CCC96966.1"/>
    </source>
</evidence>